<evidence type="ECO:0000259" key="4">
    <source>
        <dbReference type="PROSITE" id="PS51077"/>
    </source>
</evidence>
<feature type="domain" description="HTH iclR-type" evidence="4">
    <location>
        <begin position="11"/>
        <end position="73"/>
    </location>
</feature>
<dbReference type="InterPro" id="IPR014757">
    <property type="entry name" value="Tscrpt_reg_IclR_C"/>
</dbReference>
<dbReference type="SUPFAM" id="SSF55781">
    <property type="entry name" value="GAF domain-like"/>
    <property type="match status" value="1"/>
</dbReference>
<keyword evidence="2" id="KW-0238">DNA-binding</keyword>
<proteinExistence type="predicted"/>
<dbReference type="Pfam" id="PF01614">
    <property type="entry name" value="IclR_C"/>
    <property type="match status" value="1"/>
</dbReference>
<dbReference type="PANTHER" id="PTHR30136:SF24">
    <property type="entry name" value="HTH-TYPE TRANSCRIPTIONAL REPRESSOR ALLR"/>
    <property type="match status" value="1"/>
</dbReference>
<dbReference type="PROSITE" id="PS51078">
    <property type="entry name" value="ICLR_ED"/>
    <property type="match status" value="1"/>
</dbReference>
<protein>
    <submittedName>
        <fullName evidence="6">IclR family transcriptional regulator</fullName>
    </submittedName>
</protein>
<comment type="caution">
    <text evidence="6">The sequence shown here is derived from an EMBL/GenBank/DDBJ whole genome shotgun (WGS) entry which is preliminary data.</text>
</comment>
<dbReference type="InterPro" id="IPR036390">
    <property type="entry name" value="WH_DNA-bd_sf"/>
</dbReference>
<evidence type="ECO:0000259" key="5">
    <source>
        <dbReference type="PROSITE" id="PS51078"/>
    </source>
</evidence>
<evidence type="ECO:0000313" key="6">
    <source>
        <dbReference type="EMBL" id="PSH54656.1"/>
    </source>
</evidence>
<dbReference type="EMBL" id="PGGN01000008">
    <property type="protein sequence ID" value="PSH54656.1"/>
    <property type="molecule type" value="Genomic_DNA"/>
</dbReference>
<dbReference type="RefSeq" id="WP_106719560.1">
    <property type="nucleotide sequence ID" value="NZ_JACHXT010000003.1"/>
</dbReference>
<organism evidence="6 7">
    <name type="scientific">Phyllobacterium endophyticum</name>
    <dbReference type="NCBI Taxonomy" id="1149773"/>
    <lineage>
        <taxon>Bacteria</taxon>
        <taxon>Pseudomonadati</taxon>
        <taxon>Pseudomonadota</taxon>
        <taxon>Alphaproteobacteria</taxon>
        <taxon>Hyphomicrobiales</taxon>
        <taxon>Phyllobacteriaceae</taxon>
        <taxon>Phyllobacterium</taxon>
    </lineage>
</organism>
<dbReference type="PROSITE" id="PS51077">
    <property type="entry name" value="HTH_ICLR"/>
    <property type="match status" value="1"/>
</dbReference>
<dbReference type="GO" id="GO:0003677">
    <property type="term" value="F:DNA binding"/>
    <property type="evidence" value="ECO:0007669"/>
    <property type="project" value="UniProtKB-KW"/>
</dbReference>
<evidence type="ECO:0000256" key="3">
    <source>
        <dbReference type="ARBA" id="ARBA00023163"/>
    </source>
</evidence>
<sequence length="261" mass="28956">MGAKQGGGYIVGPVIKALQVLDYIGESGREVSLTEVATAVGLPKTTVFRYLQTLSSTSFLRHDIANDRYGIGAAFRSLARTDRSLHRLREVAMPIMRNLNREFNETINLAIETQGWIIYIEIVESTRALRMQAHIGARDPMHTTALGKAILAYLAETERERVLSVSLSERTYRTVLDAHVLRRQLNEVRTRGYAVEVGENEDVSMCVGVPILDDLAFPFAALSLSAPVQRRSDTLINAAATALLNASREISEKLRPEALFE</sequence>
<reference evidence="7" key="1">
    <citation type="submission" date="2017-11" db="EMBL/GenBank/DDBJ databases">
        <authorList>
            <person name="Kuznetsova I."/>
            <person name="Sazanova A."/>
            <person name="Chirak E."/>
            <person name="Safronova V."/>
            <person name="Willems A."/>
        </authorList>
    </citation>
    <scope>NUCLEOTIDE SEQUENCE [LARGE SCALE GENOMIC DNA]</scope>
    <source>
        <strain evidence="7">PEPV15</strain>
    </source>
</reference>
<keyword evidence="7" id="KW-1185">Reference proteome</keyword>
<evidence type="ECO:0000256" key="2">
    <source>
        <dbReference type="ARBA" id="ARBA00023125"/>
    </source>
</evidence>
<dbReference type="SUPFAM" id="SSF46785">
    <property type="entry name" value="Winged helix' DNA-binding domain"/>
    <property type="match status" value="1"/>
</dbReference>
<dbReference type="GO" id="GO:0003700">
    <property type="term" value="F:DNA-binding transcription factor activity"/>
    <property type="evidence" value="ECO:0007669"/>
    <property type="project" value="TreeGrafter"/>
</dbReference>
<dbReference type="FunFam" id="1.10.10.10:FF:000056">
    <property type="entry name" value="IclR family transcriptional regulator"/>
    <property type="match status" value="1"/>
</dbReference>
<evidence type="ECO:0000256" key="1">
    <source>
        <dbReference type="ARBA" id="ARBA00023015"/>
    </source>
</evidence>
<dbReference type="Pfam" id="PF09339">
    <property type="entry name" value="HTH_IclR"/>
    <property type="match status" value="1"/>
</dbReference>
<dbReference type="GO" id="GO:0045892">
    <property type="term" value="P:negative regulation of DNA-templated transcription"/>
    <property type="evidence" value="ECO:0007669"/>
    <property type="project" value="TreeGrafter"/>
</dbReference>
<dbReference type="Gene3D" id="3.30.450.40">
    <property type="match status" value="1"/>
</dbReference>
<dbReference type="Gene3D" id="1.10.10.10">
    <property type="entry name" value="Winged helix-like DNA-binding domain superfamily/Winged helix DNA-binding domain"/>
    <property type="match status" value="1"/>
</dbReference>
<gene>
    <name evidence="6" type="ORF">CU100_26125</name>
</gene>
<dbReference type="PANTHER" id="PTHR30136">
    <property type="entry name" value="HELIX-TURN-HELIX TRANSCRIPTIONAL REGULATOR, ICLR FAMILY"/>
    <property type="match status" value="1"/>
</dbReference>
<dbReference type="InterPro" id="IPR005471">
    <property type="entry name" value="Tscrpt_reg_IclR_N"/>
</dbReference>
<dbReference type="SMART" id="SM00346">
    <property type="entry name" value="HTH_ICLR"/>
    <property type="match status" value="1"/>
</dbReference>
<dbReference type="InterPro" id="IPR029016">
    <property type="entry name" value="GAF-like_dom_sf"/>
</dbReference>
<evidence type="ECO:0000313" key="7">
    <source>
        <dbReference type="Proteomes" id="UP000241158"/>
    </source>
</evidence>
<name>A0A2P7AKC0_9HYPH</name>
<feature type="domain" description="IclR-ED" evidence="5">
    <location>
        <begin position="74"/>
        <end position="256"/>
    </location>
</feature>
<keyword evidence="1" id="KW-0805">Transcription regulation</keyword>
<keyword evidence="3" id="KW-0804">Transcription</keyword>
<dbReference type="AlphaFoldDB" id="A0A2P7AKC0"/>
<dbReference type="Proteomes" id="UP000241158">
    <property type="component" value="Unassembled WGS sequence"/>
</dbReference>
<accession>A0A2P7AKC0</accession>
<dbReference type="InterPro" id="IPR050707">
    <property type="entry name" value="HTH_MetabolicPath_Reg"/>
</dbReference>
<dbReference type="InterPro" id="IPR036388">
    <property type="entry name" value="WH-like_DNA-bd_sf"/>
</dbReference>
<dbReference type="OrthoDB" id="6057486at2"/>